<feature type="compositionally biased region" description="Polar residues" evidence="1">
    <location>
        <begin position="173"/>
        <end position="187"/>
    </location>
</feature>
<reference evidence="2" key="1">
    <citation type="submission" date="2022-07" db="EMBL/GenBank/DDBJ databases">
        <title>Phylogenomic reconstructions and comparative analyses of Kickxellomycotina fungi.</title>
        <authorList>
            <person name="Reynolds N.K."/>
            <person name="Stajich J.E."/>
            <person name="Barry K."/>
            <person name="Grigoriev I.V."/>
            <person name="Crous P."/>
            <person name="Smith M.E."/>
        </authorList>
    </citation>
    <scope>NUCLEOTIDE SEQUENCE</scope>
    <source>
        <strain evidence="2">NBRC 32514</strain>
    </source>
</reference>
<feature type="region of interest" description="Disordered" evidence="1">
    <location>
        <begin position="172"/>
        <end position="262"/>
    </location>
</feature>
<protein>
    <submittedName>
        <fullName evidence="2">Uncharacterized protein</fullName>
    </submittedName>
</protein>
<feature type="region of interest" description="Disordered" evidence="1">
    <location>
        <begin position="315"/>
        <end position="342"/>
    </location>
</feature>
<evidence type="ECO:0000256" key="1">
    <source>
        <dbReference type="SAM" id="MobiDB-lite"/>
    </source>
</evidence>
<feature type="compositionally biased region" description="Polar residues" evidence="1">
    <location>
        <begin position="238"/>
        <end position="249"/>
    </location>
</feature>
<accession>A0A9W8CRA7</accession>
<feature type="compositionally biased region" description="Low complexity" evidence="1">
    <location>
        <begin position="197"/>
        <end position="209"/>
    </location>
</feature>
<feature type="compositionally biased region" description="Basic residues" evidence="1">
    <location>
        <begin position="1"/>
        <end position="16"/>
    </location>
</feature>
<feature type="compositionally biased region" description="Polar residues" evidence="1">
    <location>
        <begin position="323"/>
        <end position="337"/>
    </location>
</feature>
<gene>
    <name evidence="2" type="ORF">LPJ53_002303</name>
</gene>
<evidence type="ECO:0000313" key="2">
    <source>
        <dbReference type="EMBL" id="KAJ1723355.1"/>
    </source>
</evidence>
<comment type="caution">
    <text evidence="2">The sequence shown here is derived from an EMBL/GenBank/DDBJ whole genome shotgun (WGS) entry which is preliminary data.</text>
</comment>
<dbReference type="AlphaFoldDB" id="A0A9W8CRA7"/>
<proteinExistence type="predicted"/>
<keyword evidence="3" id="KW-1185">Reference proteome</keyword>
<dbReference type="OrthoDB" id="5566184at2759"/>
<dbReference type="Proteomes" id="UP001149813">
    <property type="component" value="Unassembled WGS sequence"/>
</dbReference>
<dbReference type="EMBL" id="JANBOJ010000070">
    <property type="protein sequence ID" value="KAJ1723355.1"/>
    <property type="molecule type" value="Genomic_DNA"/>
</dbReference>
<feature type="region of interest" description="Disordered" evidence="1">
    <location>
        <begin position="1"/>
        <end position="30"/>
    </location>
</feature>
<organism evidence="2 3">
    <name type="scientific">Coemansia erecta</name>
    <dbReference type="NCBI Taxonomy" id="147472"/>
    <lineage>
        <taxon>Eukaryota</taxon>
        <taxon>Fungi</taxon>
        <taxon>Fungi incertae sedis</taxon>
        <taxon>Zoopagomycota</taxon>
        <taxon>Kickxellomycotina</taxon>
        <taxon>Kickxellomycetes</taxon>
        <taxon>Kickxellales</taxon>
        <taxon>Kickxellaceae</taxon>
        <taxon>Coemansia</taxon>
    </lineage>
</organism>
<sequence>MSQRRNSRASTRRRYQQHPGAQGSQIDQRDRRLHAEFFRNIVRNAPGTSEQRVTQPIPILGSAASEEDFALANGALDRLWDQILRSSRLPSDAAIDAAEVQADGQPGQSMRLVRQRAGAHYDVDAGRISDLEDGGTQADGWTLVNIRPRDESASPPRVRRRRMSDGFARFVAISNNLPDPETQDSATSGDESESDCSSDSGSDSDSNADSQDDGDNVLDPNNEDYQSHGLFEFPEWPSNRQMRISNSNGDDVDDRISHHSDDEYGDSIQDMFMSLPHMEASSNSSELDFSHVRIDRLVNDQLWRPFAAIPGSGLDEHGFITRTPPQDDTVSPEPSSSSRKRYDNQITVTVRQSWNKERVWKPYIYQEPVPNGRVSMRSLARNVDSHTMRGMDNERAQLYSVHSEIHPIHVECTNADDMGRGTLNNMFSPGNMLFVTSRQNNVNIELAFDHDHKLAKHRVVERILIQSSRSSCMPCTELMVFASSRRLNFSELRKYDNFTFAQYEALSEQIGTEAAKGIHAADPRPIAYFWMEYEESYKQLQILPQGVTCKYLYIKMIRGRGDSKAMSLKFIRVYGWDGPRAFSESALS</sequence>
<name>A0A9W8CRA7_9FUNG</name>
<evidence type="ECO:0000313" key="3">
    <source>
        <dbReference type="Proteomes" id="UP001149813"/>
    </source>
</evidence>